<protein>
    <submittedName>
        <fullName evidence="1">Uncharacterized protein</fullName>
    </submittedName>
</protein>
<proteinExistence type="predicted"/>
<dbReference type="HOGENOM" id="CLU_1618572_0_0_1"/>
<evidence type="ECO:0000313" key="1">
    <source>
        <dbReference type="EMBL" id="KCZ81589.1"/>
    </source>
</evidence>
<sequence length="164" mass="19405">MLFGLFFESIFAKNREIVLEVFELFNCAIQEGLVFPPNMDVSYYPSGVRSLKLQINQFYNDMNFIACRDRTKIFDDTTFNQNLEQLIVSITDILNNYSYLYCENDELRKSSFDDYLAQIYDSLNIYDTKSISYDAILYILKLYLLALRKEGIKILDNQRFTLSY</sequence>
<reference evidence="2" key="1">
    <citation type="submission" date="2013-02" db="EMBL/GenBank/DDBJ databases">
        <authorList>
            <consortium name="The Broad Institute Genome Sequencing Platform"/>
            <person name="Cuomo C."/>
            <person name="Becnel J."/>
            <person name="Sanscrainte N."/>
            <person name="Walker B."/>
            <person name="Young S.K."/>
            <person name="Zeng Q."/>
            <person name="Gargeya S."/>
            <person name="Fitzgerald M."/>
            <person name="Haas B."/>
            <person name="Abouelleil A."/>
            <person name="Alvarado L."/>
            <person name="Arachchi H.M."/>
            <person name="Berlin A.M."/>
            <person name="Chapman S.B."/>
            <person name="Dewar J."/>
            <person name="Goldberg J."/>
            <person name="Griggs A."/>
            <person name="Gujja S."/>
            <person name="Hansen M."/>
            <person name="Howarth C."/>
            <person name="Imamovic A."/>
            <person name="Larimer J."/>
            <person name="McCowan C."/>
            <person name="Murphy C."/>
            <person name="Neiman D."/>
            <person name="Pearson M."/>
            <person name="Priest M."/>
            <person name="Roberts A."/>
            <person name="Saif S."/>
            <person name="Shea T."/>
            <person name="Sisk P."/>
            <person name="Sykes S."/>
            <person name="Wortman J."/>
            <person name="Nusbaum C."/>
            <person name="Birren B."/>
        </authorList>
    </citation>
    <scope>NUCLEOTIDE SEQUENCE [LARGE SCALE GENOMIC DNA]</scope>
    <source>
        <strain evidence="2">PRA339</strain>
    </source>
</reference>
<reference evidence="1 2" key="2">
    <citation type="submission" date="2014-03" db="EMBL/GenBank/DDBJ databases">
        <title>The Genome Sequence of Anncaliia algerae insect isolate PRA339.</title>
        <authorList>
            <consortium name="The Broad Institute Genome Sequencing Platform"/>
            <consortium name="The Broad Institute Genome Sequencing Center for Infectious Disease"/>
            <person name="Cuomo C."/>
            <person name="Becnel J."/>
            <person name="Sanscrainte N."/>
            <person name="Walker B."/>
            <person name="Young S.K."/>
            <person name="Zeng Q."/>
            <person name="Gargeya S."/>
            <person name="Fitzgerald M."/>
            <person name="Haas B."/>
            <person name="Abouelleil A."/>
            <person name="Alvarado L."/>
            <person name="Arachchi H.M."/>
            <person name="Berlin A.M."/>
            <person name="Chapman S.B."/>
            <person name="Dewar J."/>
            <person name="Goldberg J."/>
            <person name="Griggs A."/>
            <person name="Gujja S."/>
            <person name="Hansen M."/>
            <person name="Howarth C."/>
            <person name="Imamovic A."/>
            <person name="Larimer J."/>
            <person name="McCowan C."/>
            <person name="Murphy C."/>
            <person name="Neiman D."/>
            <person name="Pearson M."/>
            <person name="Priest M."/>
            <person name="Roberts A."/>
            <person name="Saif S."/>
            <person name="Shea T."/>
            <person name="Sisk P."/>
            <person name="Sykes S."/>
            <person name="Wortman J."/>
            <person name="Nusbaum C."/>
            <person name="Birren B."/>
        </authorList>
    </citation>
    <scope>NUCLEOTIDE SEQUENCE [LARGE SCALE GENOMIC DNA]</scope>
    <source>
        <strain evidence="1 2">PRA339</strain>
    </source>
</reference>
<evidence type="ECO:0000313" key="2">
    <source>
        <dbReference type="Proteomes" id="UP000030655"/>
    </source>
</evidence>
<gene>
    <name evidence="1" type="ORF">H312_00913</name>
</gene>
<accession>A0A059F3N9</accession>
<dbReference type="Proteomes" id="UP000030655">
    <property type="component" value="Unassembled WGS sequence"/>
</dbReference>
<dbReference type="AlphaFoldDB" id="A0A059F3N9"/>
<organism evidence="1 2">
    <name type="scientific">Anncaliia algerae PRA339</name>
    <dbReference type="NCBI Taxonomy" id="1288291"/>
    <lineage>
        <taxon>Eukaryota</taxon>
        <taxon>Fungi</taxon>
        <taxon>Fungi incertae sedis</taxon>
        <taxon>Microsporidia</taxon>
        <taxon>Tubulinosematoidea</taxon>
        <taxon>Tubulinosematidae</taxon>
        <taxon>Anncaliia</taxon>
    </lineage>
</organism>
<keyword evidence="2" id="KW-1185">Reference proteome</keyword>
<dbReference type="OrthoDB" id="10304668at2759"/>
<dbReference type="EMBL" id="KK365139">
    <property type="protein sequence ID" value="KCZ81589.1"/>
    <property type="molecule type" value="Genomic_DNA"/>
</dbReference>
<name>A0A059F3N9_9MICR</name>
<dbReference type="VEuPathDB" id="MicrosporidiaDB:H312_00913"/>